<evidence type="ECO:0000313" key="2">
    <source>
        <dbReference type="Proteomes" id="UP001549077"/>
    </source>
</evidence>
<dbReference type="Proteomes" id="UP001549077">
    <property type="component" value="Unassembled WGS sequence"/>
</dbReference>
<sequence>MCDPQPALFYLSDFKKAECQRWVTRLEERRHNNEQVDREQ</sequence>
<accession>A0ABV2MP49</accession>
<name>A0ABV2MP49_9HYPH</name>
<proteinExistence type="predicted"/>
<protein>
    <recommendedName>
        <fullName evidence="3">PH domain-containing protein</fullName>
    </recommendedName>
</protein>
<evidence type="ECO:0000313" key="1">
    <source>
        <dbReference type="EMBL" id="MET3757153.1"/>
    </source>
</evidence>
<comment type="caution">
    <text evidence="1">The sequence shown here is derived from an EMBL/GenBank/DDBJ whole genome shotgun (WGS) entry which is preliminary data.</text>
</comment>
<dbReference type="EMBL" id="JBEPMY010000015">
    <property type="protein sequence ID" value="MET3757153.1"/>
    <property type="molecule type" value="Genomic_DNA"/>
</dbReference>
<organism evidence="1 2">
    <name type="scientific">Rhizobium binae</name>
    <dbReference type="NCBI Taxonomy" id="1138190"/>
    <lineage>
        <taxon>Bacteria</taxon>
        <taxon>Pseudomonadati</taxon>
        <taxon>Pseudomonadota</taxon>
        <taxon>Alphaproteobacteria</taxon>
        <taxon>Hyphomicrobiales</taxon>
        <taxon>Rhizobiaceae</taxon>
        <taxon>Rhizobium/Agrobacterium group</taxon>
        <taxon>Rhizobium</taxon>
    </lineage>
</organism>
<gene>
    <name evidence="1" type="ORF">ABID08_004534</name>
</gene>
<evidence type="ECO:0008006" key="3">
    <source>
        <dbReference type="Google" id="ProtNLM"/>
    </source>
</evidence>
<keyword evidence="2" id="KW-1185">Reference proteome</keyword>
<reference evidence="1 2" key="1">
    <citation type="submission" date="2024-06" db="EMBL/GenBank/DDBJ databases">
        <title>Genomic Encyclopedia of Type Strains, Phase IV (KMG-IV): sequencing the most valuable type-strain genomes for metagenomic binning, comparative biology and taxonomic classification.</title>
        <authorList>
            <person name="Goeker M."/>
        </authorList>
    </citation>
    <scope>NUCLEOTIDE SEQUENCE [LARGE SCALE GENOMIC DNA]</scope>
    <source>
        <strain evidence="1 2">DSM 29288</strain>
    </source>
</reference>